<gene>
    <name evidence="2" type="ORF">ENT77_08815</name>
</gene>
<keyword evidence="1" id="KW-0472">Membrane</keyword>
<evidence type="ECO:0000256" key="1">
    <source>
        <dbReference type="SAM" id="Phobius"/>
    </source>
</evidence>
<keyword evidence="1" id="KW-0812">Transmembrane</keyword>
<name>A0A7C4W5F8_9BACT</name>
<feature type="transmembrane region" description="Helical" evidence="1">
    <location>
        <begin position="71"/>
        <end position="92"/>
    </location>
</feature>
<feature type="transmembrane region" description="Helical" evidence="1">
    <location>
        <begin position="6"/>
        <end position="33"/>
    </location>
</feature>
<feature type="transmembrane region" description="Helical" evidence="1">
    <location>
        <begin position="45"/>
        <end position="65"/>
    </location>
</feature>
<sequence>MLWGTVLLTAGICIILAIVLSVTSPVWLALGSIAIASGIVTMAKGFPNGIGLTVLGGLIVTHALGYLKIGFWEFVVALLGAGLIELGLKLIITSHRKKKSSWNSNWSSESK</sequence>
<dbReference type="EMBL" id="DSZY01000044">
    <property type="protein sequence ID" value="HGU41270.1"/>
    <property type="molecule type" value="Genomic_DNA"/>
</dbReference>
<proteinExistence type="predicted"/>
<dbReference type="AlphaFoldDB" id="A0A7C4W5F8"/>
<organism evidence="2">
    <name type="scientific">Fervidobacterium thailandense</name>
    <dbReference type="NCBI Taxonomy" id="1008305"/>
    <lineage>
        <taxon>Bacteria</taxon>
        <taxon>Thermotogati</taxon>
        <taxon>Thermotogota</taxon>
        <taxon>Thermotogae</taxon>
        <taxon>Thermotogales</taxon>
        <taxon>Fervidobacteriaceae</taxon>
        <taxon>Fervidobacterium</taxon>
    </lineage>
</organism>
<accession>A0A7C4W5F8</accession>
<protein>
    <submittedName>
        <fullName evidence="2">Uncharacterized protein</fullName>
    </submittedName>
</protein>
<comment type="caution">
    <text evidence="2">The sequence shown here is derived from an EMBL/GenBank/DDBJ whole genome shotgun (WGS) entry which is preliminary data.</text>
</comment>
<evidence type="ECO:0000313" key="2">
    <source>
        <dbReference type="EMBL" id="HGU41270.1"/>
    </source>
</evidence>
<keyword evidence="1" id="KW-1133">Transmembrane helix</keyword>
<reference evidence="2" key="1">
    <citation type="journal article" date="2020" name="mSystems">
        <title>Genome- and Community-Level Interaction Insights into Carbon Utilization and Element Cycling Functions of Hydrothermarchaeota in Hydrothermal Sediment.</title>
        <authorList>
            <person name="Zhou Z."/>
            <person name="Liu Y."/>
            <person name="Xu W."/>
            <person name="Pan J."/>
            <person name="Luo Z.H."/>
            <person name="Li M."/>
        </authorList>
    </citation>
    <scope>NUCLEOTIDE SEQUENCE [LARGE SCALE GENOMIC DNA]</scope>
    <source>
        <strain evidence="2">SpSt-609</strain>
    </source>
</reference>